<accession>A0A1Y2S652</accession>
<evidence type="ECO:0000313" key="2">
    <source>
        <dbReference type="EMBL" id="OTA14085.1"/>
    </source>
</evidence>
<sequence>MLVTTLSTSPLESSASEVSVLGERSNDLVVNAPMRKKAD</sequence>
<dbReference type="Proteomes" id="UP000194204">
    <property type="component" value="Unassembled WGS sequence"/>
</dbReference>
<comment type="caution">
    <text evidence="2">The sequence shown here is derived from an EMBL/GenBank/DDBJ whole genome shotgun (WGS) entry which is preliminary data.</text>
</comment>
<feature type="region of interest" description="Disordered" evidence="1">
    <location>
        <begin position="1"/>
        <end position="39"/>
    </location>
</feature>
<name>A0A1Y2S652_9GAMM</name>
<evidence type="ECO:0000313" key="3">
    <source>
        <dbReference type="Proteomes" id="UP000194204"/>
    </source>
</evidence>
<dbReference type="EMBL" id="MUBK01000112">
    <property type="protein sequence ID" value="OTA14085.1"/>
    <property type="molecule type" value="Genomic_DNA"/>
</dbReference>
<evidence type="ECO:0000256" key="1">
    <source>
        <dbReference type="SAM" id="MobiDB-lite"/>
    </source>
</evidence>
<proteinExistence type="predicted"/>
<protein>
    <submittedName>
        <fullName evidence="2">Uncharacterized protein</fullName>
    </submittedName>
</protein>
<reference evidence="2 3" key="1">
    <citation type="submission" date="2017-01" db="EMBL/GenBank/DDBJ databases">
        <title>Deconstructing symbiosis and pathogenesis requirements using a combined genomic-metabolomic approach.</title>
        <authorList>
            <person name="Tobias N.J."/>
            <person name="Wolff H."/>
            <person name="Djahanschiri B."/>
            <person name="Ebersberger I."/>
            <person name="Bode H.B."/>
        </authorList>
    </citation>
    <scope>NUCLEOTIDE SEQUENCE [LARGE SCALE GENOMIC DNA]</scope>
    <source>
        <strain evidence="2 3">DSM 4764</strain>
    </source>
</reference>
<dbReference type="AlphaFoldDB" id="A0A1Y2S652"/>
<keyword evidence="3" id="KW-1185">Reference proteome</keyword>
<organism evidence="2 3">
    <name type="scientific">Xenorhabdus beddingii</name>
    <dbReference type="NCBI Taxonomy" id="40578"/>
    <lineage>
        <taxon>Bacteria</taxon>
        <taxon>Pseudomonadati</taxon>
        <taxon>Pseudomonadota</taxon>
        <taxon>Gammaproteobacteria</taxon>
        <taxon>Enterobacterales</taxon>
        <taxon>Morganellaceae</taxon>
        <taxon>Xenorhabdus</taxon>
    </lineage>
</organism>
<gene>
    <name evidence="2" type="ORF">Xbed_03741</name>
</gene>
<feature type="compositionally biased region" description="Polar residues" evidence="1">
    <location>
        <begin position="1"/>
        <end position="17"/>
    </location>
</feature>